<dbReference type="InterPro" id="IPR011011">
    <property type="entry name" value="Znf_FYVE_PHD"/>
</dbReference>
<evidence type="ECO:0000256" key="2">
    <source>
        <dbReference type="ARBA" id="ARBA00007025"/>
    </source>
</evidence>
<dbReference type="CDD" id="cd11726">
    <property type="entry name" value="ADDz_ATRX"/>
    <property type="match status" value="1"/>
</dbReference>
<gene>
    <name evidence="16" type="ORF">B4U79_17695</name>
</gene>
<accession>A0A3S3PDH5</accession>
<evidence type="ECO:0000313" key="16">
    <source>
        <dbReference type="EMBL" id="RWS17224.1"/>
    </source>
</evidence>
<evidence type="ECO:0000256" key="14">
    <source>
        <dbReference type="SAM" id="Phobius"/>
    </source>
</evidence>
<keyword evidence="3" id="KW-0479">Metal-binding</keyword>
<keyword evidence="7" id="KW-0378">Hydrolase</keyword>
<dbReference type="GO" id="GO:0016787">
    <property type="term" value="F:hydrolase activity"/>
    <property type="evidence" value="ECO:0007669"/>
    <property type="project" value="UniProtKB-KW"/>
</dbReference>
<evidence type="ECO:0000256" key="5">
    <source>
        <dbReference type="ARBA" id="ARBA00022763"/>
    </source>
</evidence>
<dbReference type="EMBL" id="NCKU01000107">
    <property type="protein sequence ID" value="RWS17224.1"/>
    <property type="molecule type" value="Genomic_DNA"/>
</dbReference>
<dbReference type="GO" id="GO:0010468">
    <property type="term" value="P:regulation of gene expression"/>
    <property type="evidence" value="ECO:0007669"/>
    <property type="project" value="UniProtKB-ARBA"/>
</dbReference>
<evidence type="ECO:0000256" key="12">
    <source>
        <dbReference type="ARBA" id="ARBA00023242"/>
    </source>
</evidence>
<evidence type="ECO:0000256" key="4">
    <source>
        <dbReference type="ARBA" id="ARBA00022741"/>
    </source>
</evidence>
<dbReference type="GO" id="GO:0005721">
    <property type="term" value="C:pericentric heterochromatin"/>
    <property type="evidence" value="ECO:0007669"/>
    <property type="project" value="TreeGrafter"/>
</dbReference>
<dbReference type="OrthoDB" id="6286493at2759"/>
<keyword evidence="11" id="KW-0234">DNA repair</keyword>
<dbReference type="Pfam" id="PF21255">
    <property type="entry name" value="DNMT3_ADD_GATA1-like"/>
    <property type="match status" value="1"/>
</dbReference>
<dbReference type="PANTHER" id="PTHR46357:SF1">
    <property type="entry name" value="TRANSCRIPTIONAL REGULATOR ATRX"/>
    <property type="match status" value="1"/>
</dbReference>
<feature type="transmembrane region" description="Helical" evidence="14">
    <location>
        <begin position="187"/>
        <end position="208"/>
    </location>
</feature>
<comment type="caution">
    <text evidence="16">The sequence shown here is derived from an EMBL/GenBank/DDBJ whole genome shotgun (WGS) entry which is preliminary data.</text>
</comment>
<dbReference type="PANTHER" id="PTHR46357">
    <property type="entry name" value="TRANSCRIPTIONAL REGULATOR ATRX"/>
    <property type="match status" value="1"/>
</dbReference>
<keyword evidence="17" id="KW-1185">Reference proteome</keyword>
<evidence type="ECO:0000256" key="11">
    <source>
        <dbReference type="ARBA" id="ARBA00023204"/>
    </source>
</evidence>
<dbReference type="STRING" id="1965070.A0A3S3PDH5"/>
<keyword evidence="4" id="KW-0547">Nucleotide-binding</keyword>
<evidence type="ECO:0000256" key="3">
    <source>
        <dbReference type="ARBA" id="ARBA00022723"/>
    </source>
</evidence>
<evidence type="ECO:0000256" key="9">
    <source>
        <dbReference type="ARBA" id="ARBA00022840"/>
    </source>
</evidence>
<evidence type="ECO:0000256" key="6">
    <source>
        <dbReference type="ARBA" id="ARBA00022771"/>
    </source>
</evidence>
<comment type="similarity">
    <text evidence="2">Belongs to the SNF2/RAD54 helicase family.</text>
</comment>
<comment type="catalytic activity">
    <reaction evidence="13">
        <text>ATP + H2O = ADP + phosphate + H(+)</text>
        <dbReference type="Rhea" id="RHEA:13065"/>
        <dbReference type="ChEBI" id="CHEBI:15377"/>
        <dbReference type="ChEBI" id="CHEBI:15378"/>
        <dbReference type="ChEBI" id="CHEBI:30616"/>
        <dbReference type="ChEBI" id="CHEBI:43474"/>
        <dbReference type="ChEBI" id="CHEBI:456216"/>
        <dbReference type="EC" id="3.6.4.12"/>
    </reaction>
</comment>
<dbReference type="AlphaFoldDB" id="A0A3S3PDH5"/>
<reference evidence="16 17" key="1">
    <citation type="journal article" date="2018" name="Gigascience">
        <title>Genomes of trombidid mites reveal novel predicted allergens and laterally-transferred genes associated with secondary metabolism.</title>
        <authorList>
            <person name="Dong X."/>
            <person name="Chaisiri K."/>
            <person name="Xia D."/>
            <person name="Armstrong S.D."/>
            <person name="Fang Y."/>
            <person name="Donnelly M.J."/>
            <person name="Kadowaki T."/>
            <person name="McGarry J.W."/>
            <person name="Darby A.C."/>
            <person name="Makepeace B.L."/>
        </authorList>
    </citation>
    <scope>NUCLEOTIDE SEQUENCE [LARGE SCALE GENOMIC DNA]</scope>
    <source>
        <strain evidence="16">UoL-WK</strain>
    </source>
</reference>
<dbReference type="GO" id="GO:0006338">
    <property type="term" value="P:chromatin remodeling"/>
    <property type="evidence" value="ECO:0007669"/>
    <property type="project" value="TreeGrafter"/>
</dbReference>
<evidence type="ECO:0000313" key="17">
    <source>
        <dbReference type="Proteomes" id="UP000285301"/>
    </source>
</evidence>
<dbReference type="InterPro" id="IPR013083">
    <property type="entry name" value="Znf_RING/FYVE/PHD"/>
</dbReference>
<evidence type="ECO:0000256" key="7">
    <source>
        <dbReference type="ARBA" id="ARBA00022801"/>
    </source>
</evidence>
<feature type="domain" description="PHD-type" evidence="15">
    <location>
        <begin position="1"/>
        <end position="142"/>
    </location>
</feature>
<sequence length="212" mass="24082">MENAILASRKCTSCGQSLSLNDKKQIFLHPLLKTIICKQCLCNYNDGDFSQFPNPFDEFGADNYCRWCADGGELLVCDFPNCHYAFCKECILRNFGKDYFDAIISKSTWICFACNPHDIKALVDFEIKNLPSFKNEQKSNFLMVNDKLDQNKGLKAREVNNNFYVSNGKNLDMSAKERHEVKNEYDYTKVVVVSGFVILSGLLAYALLSVGL</sequence>
<keyword evidence="8" id="KW-0862">Zinc</keyword>
<dbReference type="GO" id="GO:0003678">
    <property type="term" value="F:DNA helicase activity"/>
    <property type="evidence" value="ECO:0007669"/>
    <property type="project" value="UniProtKB-EC"/>
</dbReference>
<dbReference type="Proteomes" id="UP000285301">
    <property type="component" value="Unassembled WGS sequence"/>
</dbReference>
<protein>
    <submittedName>
        <fullName evidence="16">Transcriptional regulator ATRX-like protein</fullName>
    </submittedName>
</protein>
<dbReference type="GO" id="GO:0005524">
    <property type="term" value="F:ATP binding"/>
    <property type="evidence" value="ECO:0007669"/>
    <property type="project" value="UniProtKB-KW"/>
</dbReference>
<comment type="subcellular location">
    <subcellularLocation>
        <location evidence="1">Nucleus</location>
    </subcellularLocation>
</comment>
<evidence type="ECO:0000259" key="15">
    <source>
        <dbReference type="PROSITE" id="PS51533"/>
    </source>
</evidence>
<dbReference type="Gene3D" id="3.30.40.10">
    <property type="entry name" value="Zinc/RING finger domain, C3HC4 (zinc finger)"/>
    <property type="match status" value="1"/>
</dbReference>
<dbReference type="GO" id="GO:0031297">
    <property type="term" value="P:replication fork processing"/>
    <property type="evidence" value="ECO:0007669"/>
    <property type="project" value="TreeGrafter"/>
</dbReference>
<evidence type="ECO:0000256" key="13">
    <source>
        <dbReference type="ARBA" id="ARBA00047995"/>
    </source>
</evidence>
<dbReference type="GO" id="GO:0006281">
    <property type="term" value="P:DNA repair"/>
    <property type="evidence" value="ECO:0007669"/>
    <property type="project" value="UniProtKB-KW"/>
</dbReference>
<organism evidence="16 17">
    <name type="scientific">Dinothrombium tinctorium</name>
    <dbReference type="NCBI Taxonomy" id="1965070"/>
    <lineage>
        <taxon>Eukaryota</taxon>
        <taxon>Metazoa</taxon>
        <taxon>Ecdysozoa</taxon>
        <taxon>Arthropoda</taxon>
        <taxon>Chelicerata</taxon>
        <taxon>Arachnida</taxon>
        <taxon>Acari</taxon>
        <taxon>Acariformes</taxon>
        <taxon>Trombidiformes</taxon>
        <taxon>Prostigmata</taxon>
        <taxon>Anystina</taxon>
        <taxon>Parasitengona</taxon>
        <taxon>Trombidioidea</taxon>
        <taxon>Trombidiidae</taxon>
        <taxon>Dinothrombium</taxon>
    </lineage>
</organism>
<keyword evidence="12" id="KW-0539">Nucleus</keyword>
<dbReference type="GO" id="GO:0008270">
    <property type="term" value="F:zinc ion binding"/>
    <property type="evidence" value="ECO:0007669"/>
    <property type="project" value="UniProtKB-KW"/>
</dbReference>
<dbReference type="InterPro" id="IPR025766">
    <property type="entry name" value="ADD"/>
</dbReference>
<dbReference type="InterPro" id="IPR052131">
    <property type="entry name" value="ATRX_domain-containing"/>
</dbReference>
<keyword evidence="10" id="KW-0238">DNA-binding</keyword>
<dbReference type="GO" id="GO:0031490">
    <property type="term" value="F:chromatin DNA binding"/>
    <property type="evidence" value="ECO:0007669"/>
    <property type="project" value="TreeGrafter"/>
</dbReference>
<dbReference type="GO" id="GO:0005634">
    <property type="term" value="C:nucleus"/>
    <property type="evidence" value="ECO:0007669"/>
    <property type="project" value="UniProtKB-SubCell"/>
</dbReference>
<proteinExistence type="inferred from homology"/>
<dbReference type="SUPFAM" id="SSF57903">
    <property type="entry name" value="FYVE/PHD zinc finger"/>
    <property type="match status" value="1"/>
</dbReference>
<keyword evidence="14" id="KW-0472">Membrane</keyword>
<evidence type="ECO:0000256" key="10">
    <source>
        <dbReference type="ARBA" id="ARBA00023125"/>
    </source>
</evidence>
<keyword evidence="14" id="KW-0812">Transmembrane</keyword>
<dbReference type="Pfam" id="PF17981">
    <property type="entry name" value="ADD_ATRX"/>
    <property type="match status" value="1"/>
</dbReference>
<keyword evidence="6" id="KW-0863">Zinc-finger</keyword>
<name>A0A3S3PDH5_9ACAR</name>
<keyword evidence="14" id="KW-1133">Transmembrane helix</keyword>
<keyword evidence="9" id="KW-0067">ATP-binding</keyword>
<dbReference type="InterPro" id="IPR049554">
    <property type="entry name" value="DNMT3_ADD_PHD"/>
</dbReference>
<dbReference type="PROSITE" id="PS51533">
    <property type="entry name" value="ADD"/>
    <property type="match status" value="1"/>
</dbReference>
<dbReference type="InterPro" id="IPR041430">
    <property type="entry name" value="ADD_ATRX"/>
</dbReference>
<evidence type="ECO:0000256" key="1">
    <source>
        <dbReference type="ARBA" id="ARBA00004123"/>
    </source>
</evidence>
<evidence type="ECO:0000256" key="8">
    <source>
        <dbReference type="ARBA" id="ARBA00022833"/>
    </source>
</evidence>
<keyword evidence="5" id="KW-0227">DNA damage</keyword>